<dbReference type="OrthoDB" id="9793734at2"/>
<dbReference type="Gene3D" id="1.10.357.10">
    <property type="entry name" value="Tetracycline Repressor, domain 2"/>
    <property type="match status" value="1"/>
</dbReference>
<evidence type="ECO:0000313" key="8">
    <source>
        <dbReference type="Proteomes" id="UP000055611"/>
    </source>
</evidence>
<sequence length="192" mass="21576">MSEDTRRRILQAGANLVHERGFNNTGLKDILKAAGVPKGSFYFYFDNKESFGIEMVEHFDSAFREIIADARNTPGLPPLDKLRRIFDGFAAHFESYGYTRGCPIGNLAQEMGDLSEPFRARLRQALDGMSKSIADILDDAVESGDLPPATDTWETAVFVVEAWHGAIIRMKVTKDGEPLRLCNRFIFDKILK</sequence>
<dbReference type="InterPro" id="IPR001647">
    <property type="entry name" value="HTH_TetR"/>
</dbReference>
<dbReference type="KEGG" id="dej:AWY79_10150"/>
<dbReference type="EMBL" id="CP014206">
    <property type="protein sequence ID" value="AMK11452.1"/>
    <property type="molecule type" value="Genomic_DNA"/>
</dbReference>
<proteinExistence type="predicted"/>
<protein>
    <submittedName>
        <fullName evidence="7">TetR family transcriptional regulator</fullName>
    </submittedName>
</protein>
<dbReference type="Proteomes" id="UP000295506">
    <property type="component" value="Unassembled WGS sequence"/>
</dbReference>
<evidence type="ECO:0000256" key="1">
    <source>
        <dbReference type="ARBA" id="ARBA00023015"/>
    </source>
</evidence>
<dbReference type="GO" id="GO:0003677">
    <property type="term" value="F:DNA binding"/>
    <property type="evidence" value="ECO:0007669"/>
    <property type="project" value="UniProtKB-UniRule"/>
</dbReference>
<dbReference type="EMBL" id="SOBK01000003">
    <property type="protein sequence ID" value="TDT89846.1"/>
    <property type="molecule type" value="Genomic_DNA"/>
</dbReference>
<dbReference type="InterPro" id="IPR036271">
    <property type="entry name" value="Tet_transcr_reg_TetR-rel_C_sf"/>
</dbReference>
<dbReference type="PROSITE" id="PS50977">
    <property type="entry name" value="HTH_TETR_2"/>
    <property type="match status" value="1"/>
</dbReference>
<evidence type="ECO:0000256" key="4">
    <source>
        <dbReference type="PROSITE-ProRule" id="PRU00335"/>
    </source>
</evidence>
<dbReference type="InterPro" id="IPR009057">
    <property type="entry name" value="Homeodomain-like_sf"/>
</dbReference>
<dbReference type="Proteomes" id="UP000055611">
    <property type="component" value="Chromosome"/>
</dbReference>
<reference evidence="6 8" key="1">
    <citation type="journal article" date="2016" name="Front. Microbiol.">
        <title>Genome Sequence of the Piezophilic, Mesophilic Sulfate-Reducing Bacterium Desulfovibrio indicus J2T.</title>
        <authorList>
            <person name="Cao J."/>
            <person name="Maignien L."/>
            <person name="Shao Z."/>
            <person name="Alain K."/>
            <person name="Jebbar M."/>
        </authorList>
    </citation>
    <scope>NUCLEOTIDE SEQUENCE [LARGE SCALE GENOMIC DNA]</scope>
    <source>
        <strain evidence="6 8">J2</strain>
    </source>
</reference>
<evidence type="ECO:0000313" key="6">
    <source>
        <dbReference type="EMBL" id="AMK11452.1"/>
    </source>
</evidence>
<dbReference type="PRINTS" id="PR00455">
    <property type="entry name" value="HTHTETR"/>
</dbReference>
<dbReference type="AlphaFoldDB" id="A0A126QNA5"/>
<gene>
    <name evidence="6" type="ORF">AWY79_10150</name>
    <name evidence="7" type="ORF">EDC59_103144</name>
</gene>
<name>A0A126QNA5_9BACT</name>
<keyword evidence="2 4" id="KW-0238">DNA-binding</keyword>
<keyword evidence="8" id="KW-1185">Reference proteome</keyword>
<dbReference type="PANTHER" id="PTHR47506">
    <property type="entry name" value="TRANSCRIPTIONAL REGULATORY PROTEIN"/>
    <property type="match status" value="1"/>
</dbReference>
<dbReference type="Pfam" id="PF00440">
    <property type="entry name" value="TetR_N"/>
    <property type="match status" value="1"/>
</dbReference>
<dbReference type="PANTHER" id="PTHR47506:SF6">
    <property type="entry name" value="HTH-TYPE TRANSCRIPTIONAL REPRESSOR NEMR"/>
    <property type="match status" value="1"/>
</dbReference>
<accession>A0A126QNA5</accession>
<evidence type="ECO:0000256" key="2">
    <source>
        <dbReference type="ARBA" id="ARBA00023125"/>
    </source>
</evidence>
<dbReference type="RefSeq" id="WP_066803177.1">
    <property type="nucleotide sequence ID" value="NZ_CP014206.1"/>
</dbReference>
<organism evidence="7 9">
    <name type="scientific">Pseudodesulfovibrio indicus</name>
    <dbReference type="NCBI Taxonomy" id="1716143"/>
    <lineage>
        <taxon>Bacteria</taxon>
        <taxon>Pseudomonadati</taxon>
        <taxon>Thermodesulfobacteriota</taxon>
        <taxon>Desulfovibrionia</taxon>
        <taxon>Desulfovibrionales</taxon>
        <taxon>Desulfovibrionaceae</taxon>
    </lineage>
</organism>
<evidence type="ECO:0000256" key="3">
    <source>
        <dbReference type="ARBA" id="ARBA00023163"/>
    </source>
</evidence>
<evidence type="ECO:0000259" key="5">
    <source>
        <dbReference type="PROSITE" id="PS50977"/>
    </source>
</evidence>
<feature type="DNA-binding region" description="H-T-H motif" evidence="4">
    <location>
        <begin position="26"/>
        <end position="45"/>
    </location>
</feature>
<evidence type="ECO:0000313" key="9">
    <source>
        <dbReference type="Proteomes" id="UP000295506"/>
    </source>
</evidence>
<dbReference type="SUPFAM" id="SSF46689">
    <property type="entry name" value="Homeodomain-like"/>
    <property type="match status" value="1"/>
</dbReference>
<dbReference type="Pfam" id="PF16925">
    <property type="entry name" value="TetR_C_13"/>
    <property type="match status" value="1"/>
</dbReference>
<dbReference type="SUPFAM" id="SSF48498">
    <property type="entry name" value="Tetracyclin repressor-like, C-terminal domain"/>
    <property type="match status" value="1"/>
</dbReference>
<feature type="domain" description="HTH tetR-type" evidence="5">
    <location>
        <begin position="3"/>
        <end position="63"/>
    </location>
</feature>
<reference evidence="7 9" key="2">
    <citation type="submission" date="2019-03" db="EMBL/GenBank/DDBJ databases">
        <title>Genomic Encyclopedia of Type Strains, Phase IV (KMG-IV): sequencing the most valuable type-strain genomes for metagenomic binning, comparative biology and taxonomic classification.</title>
        <authorList>
            <person name="Goeker M."/>
        </authorList>
    </citation>
    <scope>NUCLEOTIDE SEQUENCE [LARGE SCALE GENOMIC DNA]</scope>
    <source>
        <strain evidence="7 9">DSM 101483</strain>
    </source>
</reference>
<dbReference type="InterPro" id="IPR011075">
    <property type="entry name" value="TetR_C"/>
</dbReference>
<evidence type="ECO:0000313" key="7">
    <source>
        <dbReference type="EMBL" id="TDT89846.1"/>
    </source>
</evidence>
<keyword evidence="3" id="KW-0804">Transcription</keyword>
<keyword evidence="1" id="KW-0805">Transcription regulation</keyword>